<dbReference type="GO" id="GO:0030436">
    <property type="term" value="P:asexual sporulation"/>
    <property type="evidence" value="ECO:0007669"/>
    <property type="project" value="InterPro"/>
</dbReference>
<feature type="transmembrane region" description="Helical" evidence="1">
    <location>
        <begin position="36"/>
        <end position="54"/>
    </location>
</feature>
<name>A0A9D1IP94_9FIRM</name>
<comment type="caution">
    <text evidence="2">The sequence shown here is derived from an EMBL/GenBank/DDBJ whole genome shotgun (WGS) entry which is preliminary data.</text>
</comment>
<dbReference type="GO" id="GO:0004190">
    <property type="term" value="F:aspartic-type endopeptidase activity"/>
    <property type="evidence" value="ECO:0007669"/>
    <property type="project" value="InterPro"/>
</dbReference>
<dbReference type="GO" id="GO:0006508">
    <property type="term" value="P:proteolysis"/>
    <property type="evidence" value="ECO:0007669"/>
    <property type="project" value="InterPro"/>
</dbReference>
<reference evidence="2" key="1">
    <citation type="submission" date="2020-10" db="EMBL/GenBank/DDBJ databases">
        <authorList>
            <person name="Gilroy R."/>
        </authorList>
    </citation>
    <scope>NUCLEOTIDE SEQUENCE</scope>
    <source>
        <strain evidence="2">CHK193-30670</strain>
    </source>
</reference>
<feature type="transmembrane region" description="Helical" evidence="1">
    <location>
        <begin position="84"/>
        <end position="104"/>
    </location>
</feature>
<dbReference type="Proteomes" id="UP000824074">
    <property type="component" value="Unassembled WGS sequence"/>
</dbReference>
<organism evidence="2 3">
    <name type="scientific">Candidatus Aphodocola excrementigallinarum</name>
    <dbReference type="NCBI Taxonomy" id="2840670"/>
    <lineage>
        <taxon>Bacteria</taxon>
        <taxon>Bacillati</taxon>
        <taxon>Bacillota</taxon>
        <taxon>Bacilli</taxon>
        <taxon>Candidatus Aphodocola</taxon>
    </lineage>
</organism>
<keyword evidence="1" id="KW-1133">Transmembrane helix</keyword>
<reference evidence="2" key="2">
    <citation type="journal article" date="2021" name="PeerJ">
        <title>Extensive microbial diversity within the chicken gut microbiome revealed by metagenomics and culture.</title>
        <authorList>
            <person name="Gilroy R."/>
            <person name="Ravi A."/>
            <person name="Getino M."/>
            <person name="Pursley I."/>
            <person name="Horton D.L."/>
            <person name="Alikhan N.F."/>
            <person name="Baker D."/>
            <person name="Gharbi K."/>
            <person name="Hall N."/>
            <person name="Watson M."/>
            <person name="Adriaenssens E.M."/>
            <person name="Foster-Nyarko E."/>
            <person name="Jarju S."/>
            <person name="Secka A."/>
            <person name="Antonio M."/>
            <person name="Oren A."/>
            <person name="Chaudhuri R.R."/>
            <person name="La Ragione R."/>
            <person name="Hildebrand F."/>
            <person name="Pallen M.J."/>
        </authorList>
    </citation>
    <scope>NUCLEOTIDE SEQUENCE</scope>
    <source>
        <strain evidence="2">CHK193-30670</strain>
    </source>
</reference>
<evidence type="ECO:0000313" key="3">
    <source>
        <dbReference type="Proteomes" id="UP000824074"/>
    </source>
</evidence>
<protein>
    <submittedName>
        <fullName evidence="2">Sigma-E processing peptidase SpoIIGA</fullName>
    </submittedName>
</protein>
<dbReference type="Pfam" id="PF03419">
    <property type="entry name" value="Peptidase_U4"/>
    <property type="match status" value="1"/>
</dbReference>
<evidence type="ECO:0000313" key="2">
    <source>
        <dbReference type="EMBL" id="HIU40773.1"/>
    </source>
</evidence>
<feature type="transmembrane region" description="Helical" evidence="1">
    <location>
        <begin position="6"/>
        <end position="27"/>
    </location>
</feature>
<keyword evidence="1" id="KW-0812">Transmembrane</keyword>
<gene>
    <name evidence="2" type="ORF">IAB68_05695</name>
</gene>
<feature type="transmembrane region" description="Helical" evidence="1">
    <location>
        <begin position="116"/>
        <end position="141"/>
    </location>
</feature>
<dbReference type="InterPro" id="IPR005081">
    <property type="entry name" value="SpoIIGA"/>
</dbReference>
<sequence length="264" mass="30336">MKIYLDLLLFLNFFLDFILLLCVSLILKRNAKLKRLLLASLVGALSIFSLFYPFNSFTLFLLKAVISIFMVLISFGFKDIKYTINNIIYLYLVSIILGGALYLINDSLAYKNTGLIFYHNGFSINLVLVFILSPIILFIYVKKQRKLKEEYVKKYEVKITFLNGKTKLLTGFLDTGNNLYDPYKKRPIIVINKSVLGSYNPRCILVPCKTVNKESLLKCFKIKKIIINGKKIETECLVGITDNNFGIEGVDLLLHEKLIKEDLK</sequence>
<feature type="transmembrane region" description="Helical" evidence="1">
    <location>
        <begin position="60"/>
        <end position="77"/>
    </location>
</feature>
<dbReference type="EMBL" id="DVMT01000057">
    <property type="protein sequence ID" value="HIU40773.1"/>
    <property type="molecule type" value="Genomic_DNA"/>
</dbReference>
<proteinExistence type="predicted"/>
<evidence type="ECO:0000256" key="1">
    <source>
        <dbReference type="SAM" id="Phobius"/>
    </source>
</evidence>
<keyword evidence="1" id="KW-0472">Membrane</keyword>
<accession>A0A9D1IP94</accession>
<dbReference type="AlphaFoldDB" id="A0A9D1IP94"/>